<protein>
    <submittedName>
        <fullName evidence="2">Uncharacterized protein</fullName>
    </submittedName>
</protein>
<dbReference type="Proteomes" id="UP000601435">
    <property type="component" value="Unassembled WGS sequence"/>
</dbReference>
<dbReference type="EMBL" id="CAJNJA010016542">
    <property type="protein sequence ID" value="CAE7383081.1"/>
    <property type="molecule type" value="Genomic_DNA"/>
</dbReference>
<name>A0A812QJ77_9DINO</name>
<dbReference type="AlphaFoldDB" id="A0A812QJ77"/>
<proteinExistence type="predicted"/>
<evidence type="ECO:0000256" key="1">
    <source>
        <dbReference type="SAM" id="MobiDB-lite"/>
    </source>
</evidence>
<comment type="caution">
    <text evidence="2">The sequence shown here is derived from an EMBL/GenBank/DDBJ whole genome shotgun (WGS) entry which is preliminary data.</text>
</comment>
<feature type="non-terminal residue" evidence="2">
    <location>
        <position position="1"/>
    </location>
</feature>
<evidence type="ECO:0000313" key="3">
    <source>
        <dbReference type="Proteomes" id="UP000601435"/>
    </source>
</evidence>
<gene>
    <name evidence="2" type="ORF">SNEC2469_LOCUS10375</name>
</gene>
<evidence type="ECO:0000313" key="2">
    <source>
        <dbReference type="EMBL" id="CAE7383081.1"/>
    </source>
</evidence>
<feature type="region of interest" description="Disordered" evidence="1">
    <location>
        <begin position="1"/>
        <end position="26"/>
    </location>
</feature>
<sequence length="66" mass="6767">EGDVVLPGDVALPPPRNGRGEGSRAMVPRGASFEPVAGILPELRLSRLVQVRQGADGALSVRAHGG</sequence>
<keyword evidence="3" id="KW-1185">Reference proteome</keyword>
<feature type="non-terminal residue" evidence="2">
    <location>
        <position position="66"/>
    </location>
</feature>
<reference evidence="2" key="1">
    <citation type="submission" date="2021-02" db="EMBL/GenBank/DDBJ databases">
        <authorList>
            <person name="Dougan E. K."/>
            <person name="Rhodes N."/>
            <person name="Thang M."/>
            <person name="Chan C."/>
        </authorList>
    </citation>
    <scope>NUCLEOTIDE SEQUENCE</scope>
</reference>
<organism evidence="2 3">
    <name type="scientific">Symbiodinium necroappetens</name>
    <dbReference type="NCBI Taxonomy" id="1628268"/>
    <lineage>
        <taxon>Eukaryota</taxon>
        <taxon>Sar</taxon>
        <taxon>Alveolata</taxon>
        <taxon>Dinophyceae</taxon>
        <taxon>Suessiales</taxon>
        <taxon>Symbiodiniaceae</taxon>
        <taxon>Symbiodinium</taxon>
    </lineage>
</organism>
<accession>A0A812QJ77</accession>